<keyword evidence="1" id="KW-0472">Membrane</keyword>
<dbReference type="AlphaFoldDB" id="A0A3P7NZH8"/>
<evidence type="ECO:0000256" key="1">
    <source>
        <dbReference type="SAM" id="Phobius"/>
    </source>
</evidence>
<dbReference type="KEGG" id="cbar:PATL70BA_0865"/>
<protein>
    <recommendedName>
        <fullName evidence="4">DUF2254 domain-containing protein</fullName>
    </recommendedName>
</protein>
<evidence type="ECO:0000313" key="2">
    <source>
        <dbReference type="EMBL" id="VDN46740.1"/>
    </source>
</evidence>
<keyword evidence="1" id="KW-1133">Transmembrane helix</keyword>
<gene>
    <name evidence="2" type="ORF">PATL70BA_0865</name>
</gene>
<dbReference type="Proteomes" id="UP000279029">
    <property type="component" value="Chromosome"/>
</dbReference>
<name>A0A3P7NZH8_9FIRM</name>
<feature type="transmembrane region" description="Helical" evidence="1">
    <location>
        <begin position="62"/>
        <end position="88"/>
    </location>
</feature>
<dbReference type="EMBL" id="LR130778">
    <property type="protein sequence ID" value="VDN46740.1"/>
    <property type="molecule type" value="Genomic_DNA"/>
</dbReference>
<feature type="transmembrane region" description="Helical" evidence="1">
    <location>
        <begin position="135"/>
        <end position="157"/>
    </location>
</feature>
<proteinExistence type="predicted"/>
<evidence type="ECO:0008006" key="4">
    <source>
        <dbReference type="Google" id="ProtNLM"/>
    </source>
</evidence>
<feature type="transmembrane region" description="Helical" evidence="1">
    <location>
        <begin position="109"/>
        <end position="129"/>
    </location>
</feature>
<dbReference type="Pfam" id="PF10011">
    <property type="entry name" value="DUF2254"/>
    <property type="match status" value="1"/>
</dbReference>
<reference evidence="2 3" key="1">
    <citation type="submission" date="2018-09" db="EMBL/GenBank/DDBJ databases">
        <authorList>
            <person name="Postec A."/>
        </authorList>
    </citation>
    <scope>NUCLEOTIDE SEQUENCE [LARGE SCALE GENOMIC DNA]</scope>
    <source>
        <strain evidence="2">70B-A</strain>
    </source>
</reference>
<organism evidence="2 3">
    <name type="scientific">Petrocella atlantisensis</name>
    <dbReference type="NCBI Taxonomy" id="2173034"/>
    <lineage>
        <taxon>Bacteria</taxon>
        <taxon>Bacillati</taxon>
        <taxon>Bacillota</taxon>
        <taxon>Clostridia</taxon>
        <taxon>Lachnospirales</taxon>
        <taxon>Vallitaleaceae</taxon>
        <taxon>Petrocella</taxon>
    </lineage>
</organism>
<keyword evidence="3" id="KW-1185">Reference proteome</keyword>
<keyword evidence="1" id="KW-0812">Transmembrane</keyword>
<dbReference type="InterPro" id="IPR018723">
    <property type="entry name" value="DUF2254_membrane"/>
</dbReference>
<accession>A0A3P7NZH8</accession>
<dbReference type="OrthoDB" id="2955631at2"/>
<sequence>MVNMKNLINKFRSSVWLYPVIYSLVALILSIVITFIDKTYTDELSYFVNGIFYTTPALAQTVLGIVAGAFITIATFTFSTTMVVLTMYSSQFTPRVVENFLNNETTMKSFGIFVSGFIYAVTSILFIDVSVDGNLILAASVGVVYVIVGLTYFILFIHSVSTHIQASDLILRLHLEALDKIKEYRDFIKESKIISEDGMLEIAKDKNALKVFSPSDGYIQEIDYPRLQKLAENHKGIFCFKKVVGQFVSTETRILTIYDKGQEAFDEKVVDQIQKCVIIGNKKTQAQDFSFTIQKIVEIAVKALSPGINDPNTAIHCLRIIGVLLRDLADIKKGYVILKEDDESGFIIYEAFDLEVLLYDAYNQIMFYGQSDASVVVEGFKSLKFIKAKASGENRNTLKAYSENLFEKLMSNAYGKFEYSKIIKEYNDLIND</sequence>
<evidence type="ECO:0000313" key="3">
    <source>
        <dbReference type="Proteomes" id="UP000279029"/>
    </source>
</evidence>
<feature type="transmembrane region" description="Helical" evidence="1">
    <location>
        <begin position="15"/>
        <end position="36"/>
    </location>
</feature>